<evidence type="ECO:0000259" key="2">
    <source>
        <dbReference type="Pfam" id="PF03061"/>
    </source>
</evidence>
<comment type="caution">
    <text evidence="3">The sequence shown here is derived from an EMBL/GenBank/DDBJ whole genome shotgun (WGS) entry which is preliminary data.</text>
</comment>
<dbReference type="GO" id="GO:0016289">
    <property type="term" value="F:acyl-CoA hydrolase activity"/>
    <property type="evidence" value="ECO:0007669"/>
    <property type="project" value="TreeGrafter"/>
</dbReference>
<gene>
    <name evidence="3" type="ORF">DWX94_09330</name>
</gene>
<reference evidence="3 4" key="1">
    <citation type="submission" date="2018-08" db="EMBL/GenBank/DDBJ databases">
        <title>A genome reference for cultivated species of the human gut microbiota.</title>
        <authorList>
            <person name="Zou Y."/>
            <person name="Xue W."/>
            <person name="Luo G."/>
        </authorList>
    </citation>
    <scope>NUCLEOTIDE SEQUENCE [LARGE SCALE GENOMIC DNA]</scope>
    <source>
        <strain evidence="3 4">AF22-21</strain>
    </source>
</reference>
<dbReference type="SUPFAM" id="SSF54637">
    <property type="entry name" value="Thioesterase/thiol ester dehydrase-isomerase"/>
    <property type="match status" value="1"/>
</dbReference>
<dbReference type="Proteomes" id="UP000283295">
    <property type="component" value="Unassembled WGS sequence"/>
</dbReference>
<dbReference type="InterPro" id="IPR003736">
    <property type="entry name" value="PAAI_dom"/>
</dbReference>
<name>A0A3R6AR53_9FIRM</name>
<accession>A0A3R6AR53</accession>
<dbReference type="NCBIfam" id="TIGR00369">
    <property type="entry name" value="unchar_dom_1"/>
    <property type="match status" value="1"/>
</dbReference>
<proteinExistence type="predicted"/>
<dbReference type="PANTHER" id="PTHR42856">
    <property type="entry name" value="ACYL-COENZYME A THIOESTERASE PAAI"/>
    <property type="match status" value="1"/>
</dbReference>
<dbReference type="InterPro" id="IPR029069">
    <property type="entry name" value="HotDog_dom_sf"/>
</dbReference>
<evidence type="ECO:0000256" key="1">
    <source>
        <dbReference type="ARBA" id="ARBA00022801"/>
    </source>
</evidence>
<evidence type="ECO:0000313" key="3">
    <source>
        <dbReference type="EMBL" id="RGS40930.1"/>
    </source>
</evidence>
<dbReference type="Pfam" id="PF03061">
    <property type="entry name" value="4HBT"/>
    <property type="match status" value="1"/>
</dbReference>
<feature type="domain" description="Thioesterase" evidence="2">
    <location>
        <begin position="58"/>
        <end position="131"/>
    </location>
</feature>
<dbReference type="AlphaFoldDB" id="A0A3R6AR53"/>
<dbReference type="InterPro" id="IPR006683">
    <property type="entry name" value="Thioestr_dom"/>
</dbReference>
<dbReference type="PANTHER" id="PTHR42856:SF1">
    <property type="entry name" value="ACYL-COENZYME A THIOESTERASE PAAI"/>
    <property type="match status" value="1"/>
</dbReference>
<evidence type="ECO:0000313" key="4">
    <source>
        <dbReference type="Proteomes" id="UP000283295"/>
    </source>
</evidence>
<dbReference type="Gene3D" id="3.10.129.10">
    <property type="entry name" value="Hotdog Thioesterase"/>
    <property type="match status" value="1"/>
</dbReference>
<dbReference type="OrthoDB" id="328435at2"/>
<dbReference type="InterPro" id="IPR052723">
    <property type="entry name" value="Acyl-CoA_thioesterase_PaaI"/>
</dbReference>
<sequence length="148" mass="16632">MDEINDNKKAMSEDVKQALIRFNKDNIYVQNLKIELVDMSLGYVKGKMMVTEDVLNPYGSVHGGCLYSLADIVSGIAACTYGKFSSTIDGTMTYIAPAMNTEYLICEGMEIRQGKKVSLYEANIYDDKGQLVDKARFSFYMMNRSVVE</sequence>
<organism evidence="3 4">
    <name type="scientific">Coprococcus eutactus</name>
    <dbReference type="NCBI Taxonomy" id="33043"/>
    <lineage>
        <taxon>Bacteria</taxon>
        <taxon>Bacillati</taxon>
        <taxon>Bacillota</taxon>
        <taxon>Clostridia</taxon>
        <taxon>Lachnospirales</taxon>
        <taxon>Lachnospiraceae</taxon>
        <taxon>Coprococcus</taxon>
    </lineage>
</organism>
<dbReference type="CDD" id="cd03443">
    <property type="entry name" value="PaaI_thioesterase"/>
    <property type="match status" value="1"/>
</dbReference>
<protein>
    <submittedName>
        <fullName evidence="3">PaaI family thioesterase</fullName>
    </submittedName>
</protein>
<dbReference type="EMBL" id="QRVK01000023">
    <property type="protein sequence ID" value="RGS40930.1"/>
    <property type="molecule type" value="Genomic_DNA"/>
</dbReference>
<keyword evidence="1" id="KW-0378">Hydrolase</keyword>